<dbReference type="GO" id="GO:0061860">
    <property type="term" value="F:DNA clamp unloader activity"/>
    <property type="evidence" value="ECO:0007669"/>
    <property type="project" value="TreeGrafter"/>
</dbReference>
<dbReference type="Proteomes" id="UP000746747">
    <property type="component" value="Unassembled WGS sequence"/>
</dbReference>
<dbReference type="InterPro" id="IPR027417">
    <property type="entry name" value="P-loop_NTPase"/>
</dbReference>
<evidence type="ECO:0000313" key="4">
    <source>
        <dbReference type="Proteomes" id="UP000746747"/>
    </source>
</evidence>
<dbReference type="GO" id="GO:0016887">
    <property type="term" value="F:ATP hydrolysis activity"/>
    <property type="evidence" value="ECO:0007669"/>
    <property type="project" value="InterPro"/>
</dbReference>
<dbReference type="InterPro" id="IPR003959">
    <property type="entry name" value="ATPase_AAA_core"/>
</dbReference>
<evidence type="ECO:0000313" key="3">
    <source>
        <dbReference type="EMBL" id="CAG9538600.1"/>
    </source>
</evidence>
<dbReference type="GO" id="GO:0005524">
    <property type="term" value="F:ATP binding"/>
    <property type="evidence" value="ECO:0007669"/>
    <property type="project" value="InterPro"/>
</dbReference>
<dbReference type="GO" id="GO:0005634">
    <property type="term" value="C:nucleus"/>
    <property type="evidence" value="ECO:0007669"/>
    <property type="project" value="TreeGrafter"/>
</dbReference>
<dbReference type="Gene3D" id="3.40.50.300">
    <property type="entry name" value="P-loop containing nucleotide triphosphate hydrolases"/>
    <property type="match status" value="1"/>
</dbReference>
<evidence type="ECO:0000256" key="1">
    <source>
        <dbReference type="SAM" id="MobiDB-lite"/>
    </source>
</evidence>
<feature type="domain" description="ATPase AAA-type core" evidence="2">
    <location>
        <begin position="750"/>
        <end position="839"/>
    </location>
</feature>
<proteinExistence type="predicted"/>
<reference evidence="3" key="1">
    <citation type="submission" date="2021-09" db="EMBL/GenBank/DDBJ databases">
        <authorList>
            <consortium name="Pathogen Informatics"/>
        </authorList>
    </citation>
    <scope>NUCLEOTIDE SEQUENCE</scope>
</reference>
<feature type="region of interest" description="Disordered" evidence="1">
    <location>
        <begin position="66"/>
        <end position="89"/>
    </location>
</feature>
<protein>
    <recommendedName>
        <fullName evidence="2">ATPase AAA-type core domain-containing protein</fullName>
    </recommendedName>
</protein>
<dbReference type="OrthoDB" id="5838454at2759"/>
<name>A0A8J2MDA4_9BILA</name>
<comment type="caution">
    <text evidence="3">The sequence shown here is derived from an EMBL/GenBank/DDBJ whole genome shotgun (WGS) entry which is preliminary data.</text>
</comment>
<keyword evidence="4" id="KW-1185">Reference proteome</keyword>
<accession>A0A8J2MDA4</accession>
<feature type="compositionally biased region" description="Basic and acidic residues" evidence="1">
    <location>
        <begin position="74"/>
        <end position="87"/>
    </location>
</feature>
<dbReference type="GO" id="GO:0003677">
    <property type="term" value="F:DNA binding"/>
    <property type="evidence" value="ECO:0007669"/>
    <property type="project" value="TreeGrafter"/>
</dbReference>
<feature type="region of interest" description="Disordered" evidence="1">
    <location>
        <begin position="434"/>
        <end position="465"/>
    </location>
</feature>
<dbReference type="AlphaFoldDB" id="A0A8J2MDA4"/>
<dbReference type="Pfam" id="PF00004">
    <property type="entry name" value="AAA"/>
    <property type="match status" value="1"/>
</dbReference>
<dbReference type="Gene3D" id="1.10.8.60">
    <property type="match status" value="1"/>
</dbReference>
<evidence type="ECO:0000259" key="2">
    <source>
        <dbReference type="Pfam" id="PF00004"/>
    </source>
</evidence>
<sequence length="1080" mass="123228">MATDDETISQSQIHSFDVTTSVVDKNMNDSLEKAAFGRKHLRRRSSLFFRNTEVNDIIPEDISKFDCHSNNNEKTPEEKAITSESKRRTSMHLRKSVYRTRSKAAIRNYMITCEPPPVSLKPILLSAAQKTARRITMRAKGWNKHKRVHFHSVLNIHDITPRSGKIPGVVKMPDSPPIVKESAISKIAGESMEHCIPITQPAILQDATTNTFRNEAVRFLPVMSKTFQCHPEMEKIEECQKTRDDKSNSEPVDVTDICLSPLFFGVFFKDDHASQPKQKEVDNCKDDHASQPEHKEVDNCMNTKKAVDQSEVSNMSEVSAATKRTKRHVEETAVMWVRGDRLRSLSIGTKEDLNENKENTNLNVANGKESDDVQWCNNACTGLEPLSSSLLAVPRAGPKAKVKKWLQDIPNYWNPLLDGEDTLILEQQEEITESTVQSDNVLMDKQSSRRRSFGGLPKKQEKGNKCRRRSLLLQEATSLNDLPTSNRRQTIIVGEMKENLYEKNTDEMNDDVILLNDQELNSTSRKSLTFCKKMRVRNRWTMCKSETATNISPICNAQLTDTKTNCIPAKHEKTPVLMDEMDFAPFPSISNVGYAEIAPVHYDLPCGLRGHQVPKMVSDNNNIFQMSLWRKSFDEDRSLKQKVAVADSRILLRPKRKKSKHGRWKLLTEELKQNTWSEALRPVETDELIIDGSTVRKLCDWINIWKGRLQKSRNHKKDIRVTSHYKRRDSDSFDSFGSDEEGEQLCNTAIIYGHCGSGKTSLVYAVSKRYEMHVLEIASNEKRNGLQLKCKLQGATHSHKFSMSTMVNQVYFQNEKNKGEMVEDSIILVDDCDVIYDKHDDGFWPALRTLCKVAHIPVIIVCEDISFVRRQLGFEAPVLIFSLIRPEIQTVSSYLQELCAALNISVCPDLCCALAEQYNGDLRACINQLQFYSGEDSNNSLGMLMERLKSREQIEFETLPKKCYPIPYNVILRYDHSYEPGAVLSSTDREEEDLHSVEKNDTHIAVKVTRSALPAIEYFPLSDVILDYIPYLCIMNRASRAKMPASRRAQHYFDELHDDSQIDSSGTLKNALTQYCLLTY</sequence>
<dbReference type="EMBL" id="CAKAEH010001680">
    <property type="protein sequence ID" value="CAG9538600.1"/>
    <property type="molecule type" value="Genomic_DNA"/>
</dbReference>
<organism evidence="3 4">
    <name type="scientific">Cercopithifilaria johnstoni</name>
    <dbReference type="NCBI Taxonomy" id="2874296"/>
    <lineage>
        <taxon>Eukaryota</taxon>
        <taxon>Metazoa</taxon>
        <taxon>Ecdysozoa</taxon>
        <taxon>Nematoda</taxon>
        <taxon>Chromadorea</taxon>
        <taxon>Rhabditida</taxon>
        <taxon>Spirurina</taxon>
        <taxon>Spiruromorpha</taxon>
        <taxon>Filarioidea</taxon>
        <taxon>Onchocercidae</taxon>
        <taxon>Cercopithifilaria</taxon>
    </lineage>
</organism>
<gene>
    <name evidence="3" type="ORF">CJOHNSTONI_LOCUS8294</name>
</gene>
<dbReference type="SUPFAM" id="SSF52540">
    <property type="entry name" value="P-loop containing nucleoside triphosphate hydrolases"/>
    <property type="match status" value="1"/>
</dbReference>
<dbReference type="PANTHER" id="PTHR23389">
    <property type="entry name" value="CHROMOSOME TRANSMISSION FIDELITY FACTOR 18"/>
    <property type="match status" value="1"/>
</dbReference>
<dbReference type="PANTHER" id="PTHR23389:SF21">
    <property type="entry name" value="ATPASE FAMILY AAA DOMAIN-CONTAINING PROTEIN 5"/>
    <property type="match status" value="1"/>
</dbReference>